<sequence>MIALSCVEVDHHKKKYTRHVCLLGRRLMNCVTAVFCLLCTMGEMMSAVCMLFLVSVNGYILGCVDDSIMIG</sequence>
<name>A0A5N6TIG2_ASPAV</name>
<dbReference type="EMBL" id="ML742303">
    <property type="protein sequence ID" value="KAE8145891.1"/>
    <property type="molecule type" value="Genomic_DNA"/>
</dbReference>
<keyword evidence="1" id="KW-1133">Transmembrane helix</keyword>
<organism evidence="2 3">
    <name type="scientific">Aspergillus avenaceus</name>
    <dbReference type="NCBI Taxonomy" id="36643"/>
    <lineage>
        <taxon>Eukaryota</taxon>
        <taxon>Fungi</taxon>
        <taxon>Dikarya</taxon>
        <taxon>Ascomycota</taxon>
        <taxon>Pezizomycotina</taxon>
        <taxon>Eurotiomycetes</taxon>
        <taxon>Eurotiomycetidae</taxon>
        <taxon>Eurotiales</taxon>
        <taxon>Aspergillaceae</taxon>
        <taxon>Aspergillus</taxon>
        <taxon>Aspergillus subgen. Circumdati</taxon>
    </lineage>
</organism>
<keyword evidence="1" id="KW-0812">Transmembrane</keyword>
<feature type="transmembrane region" description="Helical" evidence="1">
    <location>
        <begin position="27"/>
        <end position="54"/>
    </location>
</feature>
<evidence type="ECO:0000313" key="2">
    <source>
        <dbReference type="EMBL" id="KAE8145891.1"/>
    </source>
</evidence>
<keyword evidence="3" id="KW-1185">Reference proteome</keyword>
<dbReference type="Proteomes" id="UP000325780">
    <property type="component" value="Unassembled WGS sequence"/>
</dbReference>
<proteinExistence type="predicted"/>
<dbReference type="AlphaFoldDB" id="A0A5N6TIG2"/>
<reference evidence="2 3" key="1">
    <citation type="submission" date="2019-04" db="EMBL/GenBank/DDBJ databases">
        <title>Friends and foes A comparative genomics study of 23 Aspergillus species from section Flavi.</title>
        <authorList>
            <consortium name="DOE Joint Genome Institute"/>
            <person name="Kjaerbolling I."/>
            <person name="Vesth T."/>
            <person name="Frisvad J.C."/>
            <person name="Nybo J.L."/>
            <person name="Theobald S."/>
            <person name="Kildgaard S."/>
            <person name="Isbrandt T."/>
            <person name="Kuo A."/>
            <person name="Sato A."/>
            <person name="Lyhne E.K."/>
            <person name="Kogle M.E."/>
            <person name="Wiebenga A."/>
            <person name="Kun R.S."/>
            <person name="Lubbers R.J."/>
            <person name="Makela M.R."/>
            <person name="Barry K."/>
            <person name="Chovatia M."/>
            <person name="Clum A."/>
            <person name="Daum C."/>
            <person name="Haridas S."/>
            <person name="He G."/>
            <person name="LaButti K."/>
            <person name="Lipzen A."/>
            <person name="Mondo S."/>
            <person name="Riley R."/>
            <person name="Salamov A."/>
            <person name="Simmons B.A."/>
            <person name="Magnuson J.K."/>
            <person name="Henrissat B."/>
            <person name="Mortensen U.H."/>
            <person name="Larsen T.O."/>
            <person name="Devries R.P."/>
            <person name="Grigoriev I.V."/>
            <person name="Machida M."/>
            <person name="Baker S.E."/>
            <person name="Andersen M.R."/>
        </authorList>
    </citation>
    <scope>NUCLEOTIDE SEQUENCE [LARGE SCALE GENOMIC DNA]</scope>
    <source>
        <strain evidence="2 3">IBT 18842</strain>
    </source>
</reference>
<gene>
    <name evidence="2" type="ORF">BDV25DRAFT_163594</name>
</gene>
<evidence type="ECO:0000313" key="3">
    <source>
        <dbReference type="Proteomes" id="UP000325780"/>
    </source>
</evidence>
<evidence type="ECO:0000256" key="1">
    <source>
        <dbReference type="SAM" id="Phobius"/>
    </source>
</evidence>
<accession>A0A5N6TIG2</accession>
<protein>
    <submittedName>
        <fullName evidence="2">Uncharacterized protein</fullName>
    </submittedName>
</protein>
<keyword evidence="1" id="KW-0472">Membrane</keyword>